<evidence type="ECO:0000313" key="3">
    <source>
        <dbReference type="Proteomes" id="UP000732380"/>
    </source>
</evidence>
<dbReference type="GO" id="GO:0007064">
    <property type="term" value="P:mitotic sister chromatid cohesion"/>
    <property type="evidence" value="ECO:0007669"/>
    <property type="project" value="InterPro"/>
</dbReference>
<dbReference type="Proteomes" id="UP000732380">
    <property type="component" value="Unassembled WGS sequence"/>
</dbReference>
<evidence type="ECO:0000313" key="2">
    <source>
        <dbReference type="EMBL" id="KAG6109605.1"/>
    </source>
</evidence>
<gene>
    <name evidence="2" type="ORF">E4U13_005734</name>
</gene>
<dbReference type="GO" id="GO:0031390">
    <property type="term" value="C:Ctf18 RFC-like complex"/>
    <property type="evidence" value="ECO:0007669"/>
    <property type="project" value="InterPro"/>
</dbReference>
<dbReference type="EMBL" id="SRQM01000476">
    <property type="protein sequence ID" value="KAG6109605.1"/>
    <property type="molecule type" value="Genomic_DNA"/>
</dbReference>
<evidence type="ECO:0008006" key="4">
    <source>
        <dbReference type="Google" id="ProtNLM"/>
    </source>
</evidence>
<comment type="caution">
    <text evidence="2">The sequence shown here is derived from an EMBL/GenBank/DDBJ whole genome shotgun (WGS) entry which is preliminary data.</text>
</comment>
<feature type="region of interest" description="Disordered" evidence="1">
    <location>
        <begin position="97"/>
        <end position="127"/>
    </location>
</feature>
<evidence type="ECO:0000256" key="1">
    <source>
        <dbReference type="SAM" id="MobiDB-lite"/>
    </source>
</evidence>
<name>A0A9P7PUT6_9HYPO</name>
<keyword evidence="3" id="KW-1185">Reference proteome</keyword>
<dbReference type="InterPro" id="IPR019128">
    <property type="entry name" value="Dcc1"/>
</dbReference>
<sequence>MSSQRQGITLEHSPDGSGYRLLELPPDLANLLESQTAPVLTLESSDTSAILRTPDRTYTLRQKNTSNALCLLSTRQSADSTEPHVAIVATVHETVDLDPVHEPPGRGDGLIDTGSRGKWHERFGKGR</sequence>
<reference evidence="2 3" key="1">
    <citation type="journal article" date="2020" name="bioRxiv">
        <title>Whole genome comparisons of ergot fungi reveals the divergence and evolution of species within the genus Claviceps are the result of varying mechanisms driving genome evolution and host range expansion.</title>
        <authorList>
            <person name="Wyka S.A."/>
            <person name="Mondo S.J."/>
            <person name="Liu M."/>
            <person name="Dettman J."/>
            <person name="Nalam V."/>
            <person name="Broders K.D."/>
        </authorList>
    </citation>
    <scope>NUCLEOTIDE SEQUENCE [LARGE SCALE GENOMIC DNA]</scope>
    <source>
        <strain evidence="2 3">LM576</strain>
    </source>
</reference>
<organism evidence="2 3">
    <name type="scientific">Claviceps humidiphila</name>
    <dbReference type="NCBI Taxonomy" id="1294629"/>
    <lineage>
        <taxon>Eukaryota</taxon>
        <taxon>Fungi</taxon>
        <taxon>Dikarya</taxon>
        <taxon>Ascomycota</taxon>
        <taxon>Pezizomycotina</taxon>
        <taxon>Sordariomycetes</taxon>
        <taxon>Hypocreomycetidae</taxon>
        <taxon>Hypocreales</taxon>
        <taxon>Clavicipitaceae</taxon>
        <taxon>Claviceps</taxon>
    </lineage>
</organism>
<accession>A0A9P7PUT6</accession>
<feature type="compositionally biased region" description="Basic and acidic residues" evidence="1">
    <location>
        <begin position="118"/>
        <end position="127"/>
    </location>
</feature>
<dbReference type="Pfam" id="PF09724">
    <property type="entry name" value="Dcc1"/>
    <property type="match status" value="1"/>
</dbReference>
<dbReference type="AlphaFoldDB" id="A0A9P7PUT6"/>
<protein>
    <recommendedName>
        <fullName evidence="4">Sister chromatid cohesion protein DCC1</fullName>
    </recommendedName>
</protein>
<proteinExistence type="predicted"/>